<proteinExistence type="predicted"/>
<sequence>MCYFYLRAGSLPHLDRYFGKCSQVNSCSASLANPYPGTILLEAERWYARILGKTGVHWVASLTSKPAVPLHPERVQYSGVDGSNLGDAGAQSGKAFTYRSSSWKAWASKAGGGNLLVRYFFNVGDHKEFAGEDWDLIMGIRIKRRPLLLLTGPKSEMDMAPLMEGDERHEQERSDPFLFARLALVYHN</sequence>
<comment type="caution">
    <text evidence="1">The sequence shown here is derived from an EMBL/GenBank/DDBJ whole genome shotgun (WGS) entry which is preliminary data.</text>
</comment>
<dbReference type="AlphaFoldDB" id="A0AA39NMU2"/>
<evidence type="ECO:0000313" key="2">
    <source>
        <dbReference type="Proteomes" id="UP001175227"/>
    </source>
</evidence>
<organism evidence="1 2">
    <name type="scientific">Armillaria novae-zelandiae</name>
    <dbReference type="NCBI Taxonomy" id="153914"/>
    <lineage>
        <taxon>Eukaryota</taxon>
        <taxon>Fungi</taxon>
        <taxon>Dikarya</taxon>
        <taxon>Basidiomycota</taxon>
        <taxon>Agaricomycotina</taxon>
        <taxon>Agaricomycetes</taxon>
        <taxon>Agaricomycetidae</taxon>
        <taxon>Agaricales</taxon>
        <taxon>Marasmiineae</taxon>
        <taxon>Physalacriaceae</taxon>
        <taxon>Armillaria</taxon>
    </lineage>
</organism>
<evidence type="ECO:0000313" key="1">
    <source>
        <dbReference type="EMBL" id="KAK0468531.1"/>
    </source>
</evidence>
<keyword evidence="2" id="KW-1185">Reference proteome</keyword>
<dbReference type="EMBL" id="JAUEPR010000071">
    <property type="protein sequence ID" value="KAK0468531.1"/>
    <property type="molecule type" value="Genomic_DNA"/>
</dbReference>
<dbReference type="Proteomes" id="UP001175227">
    <property type="component" value="Unassembled WGS sequence"/>
</dbReference>
<name>A0AA39NMU2_9AGAR</name>
<protein>
    <submittedName>
        <fullName evidence="1">Uncharacterized protein</fullName>
    </submittedName>
</protein>
<accession>A0AA39NMU2</accession>
<reference evidence="1" key="1">
    <citation type="submission" date="2023-06" db="EMBL/GenBank/DDBJ databases">
        <authorList>
            <consortium name="Lawrence Berkeley National Laboratory"/>
            <person name="Ahrendt S."/>
            <person name="Sahu N."/>
            <person name="Indic B."/>
            <person name="Wong-Bajracharya J."/>
            <person name="Merenyi Z."/>
            <person name="Ke H.-M."/>
            <person name="Monk M."/>
            <person name="Kocsube S."/>
            <person name="Drula E."/>
            <person name="Lipzen A."/>
            <person name="Balint B."/>
            <person name="Henrissat B."/>
            <person name="Andreopoulos B."/>
            <person name="Martin F.M."/>
            <person name="Harder C.B."/>
            <person name="Rigling D."/>
            <person name="Ford K.L."/>
            <person name="Foster G.D."/>
            <person name="Pangilinan J."/>
            <person name="Papanicolaou A."/>
            <person name="Barry K."/>
            <person name="LaButti K."/>
            <person name="Viragh M."/>
            <person name="Koriabine M."/>
            <person name="Yan M."/>
            <person name="Riley R."/>
            <person name="Champramary S."/>
            <person name="Plett K.L."/>
            <person name="Tsai I.J."/>
            <person name="Slot J."/>
            <person name="Sipos G."/>
            <person name="Plett J."/>
            <person name="Nagy L.G."/>
            <person name="Grigoriev I.V."/>
        </authorList>
    </citation>
    <scope>NUCLEOTIDE SEQUENCE</scope>
    <source>
        <strain evidence="1">ICMP 16352</strain>
    </source>
</reference>
<gene>
    <name evidence="1" type="ORF">IW261DRAFT_1426358</name>
</gene>